<evidence type="ECO:0000313" key="8">
    <source>
        <dbReference type="Proteomes" id="UP000327013"/>
    </source>
</evidence>
<dbReference type="Pfam" id="PF00201">
    <property type="entry name" value="UDPGT"/>
    <property type="match status" value="1"/>
</dbReference>
<dbReference type="EC" id="2.4.1.-" evidence="5"/>
<dbReference type="GO" id="GO:0080044">
    <property type="term" value="F:quercetin 7-O-glucosyltransferase activity"/>
    <property type="evidence" value="ECO:0007669"/>
    <property type="project" value="TreeGrafter"/>
</dbReference>
<dbReference type="PROSITE" id="PS00375">
    <property type="entry name" value="UDPGT"/>
    <property type="match status" value="1"/>
</dbReference>
<dbReference type="InterPro" id="IPR035595">
    <property type="entry name" value="UDP_glycos_trans_CS"/>
</dbReference>
<dbReference type="FunFam" id="3.40.50.2000:FF:000019">
    <property type="entry name" value="Glycosyltransferase"/>
    <property type="match status" value="1"/>
</dbReference>
<dbReference type="Proteomes" id="UP000327013">
    <property type="component" value="Chromosome 3"/>
</dbReference>
<name>A0A5N6R0J3_9ROSI</name>
<dbReference type="PANTHER" id="PTHR11926:SF1311">
    <property type="entry name" value="UDP-GLYCOSYLTRANSFERASE 74F2"/>
    <property type="match status" value="1"/>
</dbReference>
<dbReference type="GO" id="GO:0032787">
    <property type="term" value="P:monocarboxylic acid metabolic process"/>
    <property type="evidence" value="ECO:0007669"/>
    <property type="project" value="UniProtKB-ARBA"/>
</dbReference>
<dbReference type="PANTHER" id="PTHR11926">
    <property type="entry name" value="GLUCOSYL/GLUCURONOSYL TRANSFERASES"/>
    <property type="match status" value="1"/>
</dbReference>
<accession>A0A5N6R0J3</accession>
<dbReference type="Pfam" id="PF26168">
    <property type="entry name" value="Glyco_transf_N"/>
    <property type="match status" value="1"/>
</dbReference>
<dbReference type="OrthoDB" id="5835829at2759"/>
<dbReference type="InterPro" id="IPR058980">
    <property type="entry name" value="Glyco_transf_N"/>
</dbReference>
<dbReference type="InterPro" id="IPR002213">
    <property type="entry name" value="UDP_glucos_trans"/>
</dbReference>
<evidence type="ECO:0000256" key="3">
    <source>
        <dbReference type="ARBA" id="ARBA00022679"/>
    </source>
</evidence>
<sequence length="471" mass="52372">MIVCCLHHMKRSSIEMEGKAHGAHVLLLPYPTQGHINPMLQFSKRLASKGVKVTLATTVFIFNSVQPRSSESVQFDTISDGHDEGGFAQAESIHSYLARLEAIGSKTLADIVIKHKDSAHPIDCIIYDHFLPWGLDVAKRFGLLGAAFFTQPCAVNFIYYHVHHGLLKLPISSTPISIPGLPLLELQDMPSFIYVSGSYPAYFEMVLSQFSNSDKADWALVNTFYELEVEAVDSMSKICPLLTIGPTVPSIYLDNRVENDNDYGLNLFTVDDSSVCTDWLNTKPAGSVVYVSFGSLAHLSNKQMEELALGLKGSNFYFLWVVKASEQANLPEKFVEEIGHKGLVVKWSTQSEVLSNKAIGCFFSHCGWNSTIEALSLEVPMVVMPQWTDQPTNAKFVEDVWKVGVRVKVDEDGIVGREEIQSRIREVMEGERGKEMKENAKKWKGLAIEAVSEGGSSDKNIDEFVSKLIRV</sequence>
<keyword evidence="3 4" id="KW-0808">Transferase</keyword>
<gene>
    <name evidence="7" type="ORF">FH972_008491</name>
</gene>
<dbReference type="EMBL" id="CM017323">
    <property type="protein sequence ID" value="KAE8022710.1"/>
    <property type="molecule type" value="Genomic_DNA"/>
</dbReference>
<reference evidence="7 8" key="1">
    <citation type="submission" date="2019-06" db="EMBL/GenBank/DDBJ databases">
        <title>A chromosomal-level reference genome of Carpinus fangiana (Coryloideae, Betulaceae).</title>
        <authorList>
            <person name="Yang X."/>
            <person name="Wang Z."/>
            <person name="Zhang L."/>
            <person name="Hao G."/>
            <person name="Liu J."/>
            <person name="Yang Y."/>
        </authorList>
    </citation>
    <scope>NUCLEOTIDE SEQUENCE [LARGE SCALE GENOMIC DNA]</scope>
    <source>
        <strain evidence="7">Cfa_2016G</strain>
        <tissue evidence="7">Leaf</tissue>
    </source>
</reference>
<dbReference type="FunFam" id="3.40.50.2000:FF:000057">
    <property type="entry name" value="Glycosyltransferase"/>
    <property type="match status" value="1"/>
</dbReference>
<keyword evidence="2 4" id="KW-0328">Glycosyltransferase</keyword>
<dbReference type="Gene3D" id="3.40.50.2000">
    <property type="entry name" value="Glycogen Phosphorylase B"/>
    <property type="match status" value="2"/>
</dbReference>
<evidence type="ECO:0000256" key="2">
    <source>
        <dbReference type="ARBA" id="ARBA00022676"/>
    </source>
</evidence>
<dbReference type="GO" id="GO:0080043">
    <property type="term" value="F:quercetin 3-O-glucosyltransferase activity"/>
    <property type="evidence" value="ECO:0007669"/>
    <property type="project" value="TreeGrafter"/>
</dbReference>
<dbReference type="AlphaFoldDB" id="A0A5N6R0J3"/>
<evidence type="ECO:0000256" key="5">
    <source>
        <dbReference type="RuleBase" id="RU362057"/>
    </source>
</evidence>
<feature type="domain" description="Glycosyltransferase N-terminal" evidence="6">
    <location>
        <begin position="25"/>
        <end position="62"/>
    </location>
</feature>
<organism evidence="7 8">
    <name type="scientific">Carpinus fangiana</name>
    <dbReference type="NCBI Taxonomy" id="176857"/>
    <lineage>
        <taxon>Eukaryota</taxon>
        <taxon>Viridiplantae</taxon>
        <taxon>Streptophyta</taxon>
        <taxon>Embryophyta</taxon>
        <taxon>Tracheophyta</taxon>
        <taxon>Spermatophyta</taxon>
        <taxon>Magnoliopsida</taxon>
        <taxon>eudicotyledons</taxon>
        <taxon>Gunneridae</taxon>
        <taxon>Pentapetalae</taxon>
        <taxon>rosids</taxon>
        <taxon>fabids</taxon>
        <taxon>Fagales</taxon>
        <taxon>Betulaceae</taxon>
        <taxon>Carpinus</taxon>
    </lineage>
</organism>
<evidence type="ECO:0000256" key="1">
    <source>
        <dbReference type="ARBA" id="ARBA00009995"/>
    </source>
</evidence>
<proteinExistence type="inferred from homology"/>
<comment type="similarity">
    <text evidence="1 4">Belongs to the UDP-glycosyltransferase family.</text>
</comment>
<protein>
    <recommendedName>
        <fullName evidence="5">Glycosyltransferase</fullName>
        <ecNumber evidence="5">2.4.1.-</ecNumber>
    </recommendedName>
</protein>
<evidence type="ECO:0000313" key="7">
    <source>
        <dbReference type="EMBL" id="KAE8022710.1"/>
    </source>
</evidence>
<dbReference type="CDD" id="cd03784">
    <property type="entry name" value="GT1_Gtf-like"/>
    <property type="match status" value="1"/>
</dbReference>
<evidence type="ECO:0000256" key="4">
    <source>
        <dbReference type="RuleBase" id="RU003718"/>
    </source>
</evidence>
<keyword evidence="8" id="KW-1185">Reference proteome</keyword>
<evidence type="ECO:0000259" key="6">
    <source>
        <dbReference type="Pfam" id="PF26168"/>
    </source>
</evidence>
<dbReference type="SUPFAM" id="SSF53756">
    <property type="entry name" value="UDP-Glycosyltransferase/glycogen phosphorylase"/>
    <property type="match status" value="1"/>
</dbReference>